<comment type="caution">
    <text evidence="1">Lacks conserved residue(s) required for the propagation of feature annotation.</text>
</comment>
<dbReference type="Gene3D" id="3.30.1330.10">
    <property type="entry name" value="PurM-like, N-terminal domain"/>
    <property type="match status" value="1"/>
</dbReference>
<dbReference type="Pfam" id="PF00586">
    <property type="entry name" value="AIRS"/>
    <property type="match status" value="1"/>
</dbReference>
<keyword evidence="1" id="KW-0547">Nucleotide-binding</keyword>
<feature type="binding site" evidence="1">
    <location>
        <position position="125"/>
    </location>
    <ligand>
        <name>Mg(2+)</name>
        <dbReference type="ChEBI" id="CHEBI:18420"/>
        <label>1</label>
    </ligand>
</feature>
<keyword evidence="1" id="KW-0067">ATP-binding</keyword>
<dbReference type="PANTHER" id="PTHR30270:SF0">
    <property type="entry name" value="THIAMINE-MONOPHOSPHATE KINASE"/>
    <property type="match status" value="1"/>
</dbReference>
<dbReference type="EC" id="2.7.4.16" evidence="1"/>
<feature type="binding site" evidence="1">
    <location>
        <position position="223"/>
    </location>
    <ligand>
        <name>ATP</name>
        <dbReference type="ChEBI" id="CHEBI:30616"/>
    </ligand>
</feature>
<keyword evidence="1 3" id="KW-0808">Transferase</keyword>
<keyword evidence="1" id="KW-0479">Metal-binding</keyword>
<dbReference type="SUPFAM" id="SSF56042">
    <property type="entry name" value="PurM C-terminal domain-like"/>
    <property type="match status" value="1"/>
</dbReference>
<keyword evidence="1" id="KW-0460">Magnesium</keyword>
<dbReference type="GO" id="GO:0009030">
    <property type="term" value="F:thiamine-phosphate kinase activity"/>
    <property type="evidence" value="ECO:0007669"/>
    <property type="project" value="UniProtKB-UniRule"/>
</dbReference>
<feature type="binding site" evidence="1">
    <location>
        <position position="47"/>
    </location>
    <ligand>
        <name>Mg(2+)</name>
        <dbReference type="ChEBI" id="CHEBI:18420"/>
        <label>1</label>
    </ligand>
</feature>
<feature type="binding site" evidence="1">
    <location>
        <position position="329"/>
    </location>
    <ligand>
        <name>substrate</name>
    </ligand>
</feature>
<reference evidence="3" key="1">
    <citation type="submission" date="2016-04" db="EMBL/GenBank/DDBJ databases">
        <authorList>
            <person name="Evans L.H."/>
            <person name="Alamgir A."/>
            <person name="Owens N."/>
            <person name="Weber N.D."/>
            <person name="Virtaneva K."/>
            <person name="Barbian K."/>
            <person name="Babar A."/>
            <person name="Rosenke K."/>
        </authorList>
    </citation>
    <scope>NUCLEOTIDE SEQUENCE</scope>
    <source>
        <strain evidence="3">86</strain>
    </source>
</reference>
<accession>A0A212IUX2</accession>
<dbReference type="GO" id="GO:0009229">
    <property type="term" value="P:thiamine diphosphate biosynthetic process"/>
    <property type="evidence" value="ECO:0007669"/>
    <property type="project" value="UniProtKB-UniRule"/>
</dbReference>
<dbReference type="Gene3D" id="3.90.650.10">
    <property type="entry name" value="PurM-like C-terminal domain"/>
    <property type="match status" value="1"/>
</dbReference>
<dbReference type="GO" id="GO:0009228">
    <property type="term" value="P:thiamine biosynthetic process"/>
    <property type="evidence" value="ECO:0007669"/>
    <property type="project" value="UniProtKB-KW"/>
</dbReference>
<feature type="binding site" evidence="1">
    <location>
        <position position="55"/>
    </location>
    <ligand>
        <name>substrate</name>
    </ligand>
</feature>
<dbReference type="InterPro" id="IPR036676">
    <property type="entry name" value="PurM-like_C_sf"/>
</dbReference>
<protein>
    <recommendedName>
        <fullName evidence="1">Thiamine-monophosphate kinase</fullName>
        <shortName evidence="1">TMP kinase</shortName>
        <shortName evidence="1">Thiamine-phosphate kinase</shortName>
        <ecNumber evidence="1">2.7.4.16</ecNumber>
    </recommendedName>
</protein>
<dbReference type="SUPFAM" id="SSF55326">
    <property type="entry name" value="PurM N-terminal domain-like"/>
    <property type="match status" value="1"/>
</dbReference>
<dbReference type="GO" id="GO:0005524">
    <property type="term" value="F:ATP binding"/>
    <property type="evidence" value="ECO:0007669"/>
    <property type="project" value="UniProtKB-UniRule"/>
</dbReference>
<dbReference type="UniPathway" id="UPA00060">
    <property type="reaction ID" value="UER00142"/>
</dbReference>
<feature type="binding site" evidence="1">
    <location>
        <begin position="124"/>
        <end position="125"/>
    </location>
    <ligand>
        <name>ATP</name>
        <dbReference type="ChEBI" id="CHEBI:30616"/>
    </ligand>
</feature>
<keyword evidence="1" id="KW-0784">Thiamine biosynthesis</keyword>
<feature type="binding site" evidence="1">
    <location>
        <position position="33"/>
    </location>
    <ligand>
        <name>Mg(2+)</name>
        <dbReference type="ChEBI" id="CHEBI:18420"/>
        <label>4</label>
    </ligand>
</feature>
<feature type="domain" description="PurM-like N-terminal" evidence="2">
    <location>
        <begin position="31"/>
        <end position="140"/>
    </location>
</feature>
<feature type="binding site" evidence="1">
    <location>
        <position position="77"/>
    </location>
    <ligand>
        <name>Mg(2+)</name>
        <dbReference type="ChEBI" id="CHEBI:18420"/>
        <label>3</label>
    </ligand>
</feature>
<evidence type="ECO:0000313" key="3">
    <source>
        <dbReference type="EMBL" id="SBV90959.1"/>
    </source>
</evidence>
<feature type="binding site" evidence="1">
    <location>
        <position position="48"/>
    </location>
    <ligand>
        <name>Mg(2+)</name>
        <dbReference type="ChEBI" id="CHEBI:18420"/>
        <label>1</label>
    </ligand>
</feature>
<feature type="binding site" evidence="1">
    <location>
        <position position="33"/>
    </location>
    <ligand>
        <name>Mg(2+)</name>
        <dbReference type="ChEBI" id="CHEBI:18420"/>
        <label>3</label>
    </ligand>
</feature>
<comment type="miscellaneous">
    <text evidence="1">Reaction mechanism of ThiL seems to utilize a direct, inline transfer of the gamma-phosphate of ATP to TMP rather than a phosphorylated enzyme intermediate.</text>
</comment>
<proteinExistence type="inferred from homology"/>
<gene>
    <name evidence="1 3" type="primary">thiL</name>
    <name evidence="3" type="ORF">KL86DPRO_10115</name>
</gene>
<dbReference type="GO" id="GO:0000287">
    <property type="term" value="F:magnesium ion binding"/>
    <property type="evidence" value="ECO:0007669"/>
    <property type="project" value="UniProtKB-UniRule"/>
</dbReference>
<feature type="binding site" evidence="1">
    <location>
        <position position="77"/>
    </location>
    <ligand>
        <name>Mg(2+)</name>
        <dbReference type="ChEBI" id="CHEBI:18420"/>
        <label>4</label>
    </ligand>
</feature>
<comment type="pathway">
    <text evidence="1">Cofactor biosynthesis; thiamine diphosphate biosynthesis; thiamine diphosphate from thiamine phosphate: step 1/1.</text>
</comment>
<dbReference type="NCBIfam" id="TIGR01379">
    <property type="entry name" value="thiL"/>
    <property type="match status" value="1"/>
</dbReference>
<sequence>MNAYIASEDDFLALIASKFPNEHASLVLGRGDDCAEIACPPQMAVSTDLFVEDIHFRRAYFTPFETGYKAMAVNISDMAAAGAKPLGVSVGLITPVPFPREEAEGILDGMLHAARQHDIALTGGDLSRGEKLAFCVTIWGAPAIPATSGPRFLRRGPVAPGDALFACGTLGLARAGLFLLEERGRRAESDFPAACAAHLMPVPQVRAGLVLAGIPGCRLMDVSDGLARDLPRMLAAHGTDCGAAITLPEAFLHPETSAFARAIGENPARFAFLGGEDYALLGACPPGSLDRAAASIRDLPGDVPFLLLGTVTEKKGIMLNGERLADAGFDHFSRK</sequence>
<feature type="binding site" evidence="1">
    <location>
        <position position="221"/>
    </location>
    <ligand>
        <name>Mg(2+)</name>
        <dbReference type="ChEBI" id="CHEBI:18420"/>
        <label>3</label>
    </ligand>
</feature>
<comment type="function">
    <text evidence="1">Catalyzes the ATP-dependent phosphorylation of thiamine-monophosphate (TMP) to form thiamine-pyrophosphate (TPP), the active form of vitamin B1.</text>
</comment>
<feature type="binding site" evidence="1">
    <location>
        <position position="46"/>
    </location>
    <ligand>
        <name>Mg(2+)</name>
        <dbReference type="ChEBI" id="CHEBI:18420"/>
        <label>4</label>
    </ligand>
</feature>
<dbReference type="InterPro" id="IPR036921">
    <property type="entry name" value="PurM-like_N_sf"/>
</dbReference>
<dbReference type="InterPro" id="IPR016188">
    <property type="entry name" value="PurM-like_N"/>
</dbReference>
<evidence type="ECO:0000259" key="2">
    <source>
        <dbReference type="Pfam" id="PF00586"/>
    </source>
</evidence>
<dbReference type="HAMAP" id="MF_02128">
    <property type="entry name" value="TMP_kinase"/>
    <property type="match status" value="1"/>
</dbReference>
<evidence type="ECO:0000256" key="1">
    <source>
        <dbReference type="HAMAP-Rule" id="MF_02128"/>
    </source>
</evidence>
<keyword evidence="1 3" id="KW-0418">Kinase</keyword>
<feature type="binding site" evidence="1">
    <location>
        <position position="48"/>
    </location>
    <ligand>
        <name>Mg(2+)</name>
        <dbReference type="ChEBI" id="CHEBI:18420"/>
        <label>2</label>
    </ligand>
</feature>
<dbReference type="InterPro" id="IPR006283">
    <property type="entry name" value="ThiL-like"/>
</dbReference>
<name>A0A212IUX2_9DELT</name>
<dbReference type="AlphaFoldDB" id="A0A212IUX2"/>
<feature type="binding site" evidence="1">
    <location>
        <position position="276"/>
    </location>
    <ligand>
        <name>substrate</name>
    </ligand>
</feature>
<dbReference type="EMBL" id="FLUQ01000001">
    <property type="protein sequence ID" value="SBV90959.1"/>
    <property type="molecule type" value="Genomic_DNA"/>
</dbReference>
<organism evidence="3">
    <name type="scientific">uncultured delta proteobacterium</name>
    <dbReference type="NCBI Taxonomy" id="34034"/>
    <lineage>
        <taxon>Bacteria</taxon>
        <taxon>Deltaproteobacteria</taxon>
        <taxon>environmental samples</taxon>
    </lineage>
</organism>
<dbReference type="CDD" id="cd02194">
    <property type="entry name" value="ThiL"/>
    <property type="match status" value="1"/>
</dbReference>
<feature type="binding site" evidence="1">
    <location>
        <position position="154"/>
    </location>
    <ligand>
        <name>ATP</name>
        <dbReference type="ChEBI" id="CHEBI:30616"/>
    </ligand>
</feature>
<comment type="similarity">
    <text evidence="1">Belongs to the thiamine-monophosphate kinase family.</text>
</comment>
<comment type="catalytic activity">
    <reaction evidence="1">
        <text>thiamine phosphate + ATP = thiamine diphosphate + ADP</text>
        <dbReference type="Rhea" id="RHEA:15913"/>
        <dbReference type="ChEBI" id="CHEBI:30616"/>
        <dbReference type="ChEBI" id="CHEBI:37575"/>
        <dbReference type="ChEBI" id="CHEBI:58937"/>
        <dbReference type="ChEBI" id="CHEBI:456216"/>
        <dbReference type="EC" id="2.7.4.16"/>
    </reaction>
</comment>
<dbReference type="PANTHER" id="PTHR30270">
    <property type="entry name" value="THIAMINE-MONOPHOSPHATE KINASE"/>
    <property type="match status" value="1"/>
</dbReference>
<feature type="binding site" evidence="1">
    <location>
        <position position="77"/>
    </location>
    <ligand>
        <name>Mg(2+)</name>
        <dbReference type="ChEBI" id="CHEBI:18420"/>
        <label>2</label>
    </ligand>
</feature>
<feature type="binding site" evidence="1">
    <location>
        <position position="224"/>
    </location>
    <ligand>
        <name>Mg(2+)</name>
        <dbReference type="ChEBI" id="CHEBI:18420"/>
        <label>5</label>
    </ligand>
</feature>
<dbReference type="PIRSF" id="PIRSF005303">
    <property type="entry name" value="Thiam_monoph_kin"/>
    <property type="match status" value="1"/>
</dbReference>